<accession>A0A202E6G0</accession>
<sequence>MTESPLEEIERQLNRATELETEDAMTLIRETQDRLESLEGDSSVDAKRRTELEERVQQRLRAVSERDAYDGGLGSAMNPTDDDAP</sequence>
<organism evidence="2 3">
    <name type="scientific">Natronolimnobius baerhuensis</name>
    <dbReference type="NCBI Taxonomy" id="253108"/>
    <lineage>
        <taxon>Archaea</taxon>
        <taxon>Methanobacteriati</taxon>
        <taxon>Methanobacteriota</taxon>
        <taxon>Stenosarchaea group</taxon>
        <taxon>Halobacteria</taxon>
        <taxon>Halobacteriales</taxon>
        <taxon>Natrialbaceae</taxon>
        <taxon>Natronolimnobius</taxon>
    </lineage>
</organism>
<feature type="region of interest" description="Disordered" evidence="1">
    <location>
        <begin position="1"/>
        <end position="85"/>
    </location>
</feature>
<protein>
    <submittedName>
        <fullName evidence="2">Uncharacterized protein</fullName>
    </submittedName>
</protein>
<feature type="compositionally biased region" description="Basic and acidic residues" evidence="1">
    <location>
        <begin position="44"/>
        <end position="69"/>
    </location>
</feature>
<dbReference type="Proteomes" id="UP000196084">
    <property type="component" value="Unassembled WGS sequence"/>
</dbReference>
<comment type="caution">
    <text evidence="2">The sequence shown here is derived from an EMBL/GenBank/DDBJ whole genome shotgun (WGS) entry which is preliminary data.</text>
</comment>
<proteinExistence type="predicted"/>
<gene>
    <name evidence="2" type="ORF">B2G88_15735</name>
</gene>
<dbReference type="EMBL" id="MWPH01000003">
    <property type="protein sequence ID" value="OVE83863.1"/>
    <property type="molecule type" value="Genomic_DNA"/>
</dbReference>
<evidence type="ECO:0000313" key="3">
    <source>
        <dbReference type="Proteomes" id="UP000196084"/>
    </source>
</evidence>
<name>A0A202E6G0_9EURY</name>
<evidence type="ECO:0000313" key="2">
    <source>
        <dbReference type="EMBL" id="OVE83863.1"/>
    </source>
</evidence>
<dbReference type="RefSeq" id="WP_087715282.1">
    <property type="nucleotide sequence ID" value="NZ_MWPH01000003.1"/>
</dbReference>
<reference evidence="2 3" key="1">
    <citation type="submission" date="2017-02" db="EMBL/GenBank/DDBJ databases">
        <title>Natronthermophilus aegyptiacus gen. nov.,sp. nov., an aerobic, extremely halophilic alkalithermophilic archaeon isolated from the athalassohaline Wadi An Natrun, Egypt.</title>
        <authorList>
            <person name="Zhao B."/>
        </authorList>
    </citation>
    <scope>NUCLEOTIDE SEQUENCE [LARGE SCALE GENOMIC DNA]</scope>
    <source>
        <strain evidence="2 3">CGMCC 1.3597</strain>
    </source>
</reference>
<dbReference type="AlphaFoldDB" id="A0A202E6G0"/>
<dbReference type="OrthoDB" id="167563at2157"/>
<evidence type="ECO:0000256" key="1">
    <source>
        <dbReference type="SAM" id="MobiDB-lite"/>
    </source>
</evidence>
<keyword evidence="3" id="KW-1185">Reference proteome</keyword>